<accession>A0A448WY17</accession>
<feature type="compositionally biased region" description="Basic and acidic residues" evidence="1">
    <location>
        <begin position="298"/>
        <end position="308"/>
    </location>
</feature>
<dbReference type="Proteomes" id="UP000784294">
    <property type="component" value="Unassembled WGS sequence"/>
</dbReference>
<sequence>MNPACSPSHKNEKDAVDTDSDSAPSLSPSAGLVNDSSSMLIDSSFPTIPVTSLSPVPQSPVALDTELHHKETIALFKDSSDTQVSCPDQSAPASNANLSALPVCPSPCLCSSSSVPPITLSSTPSLSYPDSVLRAKCILAQDTHQPDSSGIADQRPPQRVILSILDMLEKSDAAMTTKTANENVTSDSSSRGLAFAGIEESSMRRMIMPHNEVDSNGCKGNNYAEEEFKTDEENSAEEFGVRAGLPKRTRLACSCIVEKGPGHRIATSKSRHFQAFYREPEDQDEKEIGATSSCQHDSVSKLKQDQCL</sequence>
<keyword evidence="3" id="KW-1185">Reference proteome</keyword>
<feature type="compositionally biased region" description="Low complexity" evidence="1">
    <location>
        <begin position="21"/>
        <end position="32"/>
    </location>
</feature>
<feature type="region of interest" description="Disordered" evidence="1">
    <location>
        <begin position="1"/>
        <end position="34"/>
    </location>
</feature>
<evidence type="ECO:0000256" key="1">
    <source>
        <dbReference type="SAM" id="MobiDB-lite"/>
    </source>
</evidence>
<evidence type="ECO:0000313" key="3">
    <source>
        <dbReference type="Proteomes" id="UP000784294"/>
    </source>
</evidence>
<organism evidence="2 3">
    <name type="scientific">Protopolystoma xenopodis</name>
    <dbReference type="NCBI Taxonomy" id="117903"/>
    <lineage>
        <taxon>Eukaryota</taxon>
        <taxon>Metazoa</taxon>
        <taxon>Spiralia</taxon>
        <taxon>Lophotrochozoa</taxon>
        <taxon>Platyhelminthes</taxon>
        <taxon>Monogenea</taxon>
        <taxon>Polyopisthocotylea</taxon>
        <taxon>Polystomatidea</taxon>
        <taxon>Polystomatidae</taxon>
        <taxon>Protopolystoma</taxon>
    </lineage>
</organism>
<feature type="region of interest" description="Disordered" evidence="1">
    <location>
        <begin position="279"/>
        <end position="308"/>
    </location>
</feature>
<protein>
    <submittedName>
        <fullName evidence="2">Uncharacterized protein</fullName>
    </submittedName>
</protein>
<dbReference type="EMBL" id="CAAALY010059879">
    <property type="protein sequence ID" value="VEL23074.1"/>
    <property type="molecule type" value="Genomic_DNA"/>
</dbReference>
<feature type="non-terminal residue" evidence="2">
    <location>
        <position position="308"/>
    </location>
</feature>
<gene>
    <name evidence="2" type="ORF">PXEA_LOCUS16514</name>
</gene>
<dbReference type="AlphaFoldDB" id="A0A448WY17"/>
<comment type="caution">
    <text evidence="2">The sequence shown here is derived from an EMBL/GenBank/DDBJ whole genome shotgun (WGS) entry which is preliminary data.</text>
</comment>
<evidence type="ECO:0000313" key="2">
    <source>
        <dbReference type="EMBL" id="VEL23074.1"/>
    </source>
</evidence>
<proteinExistence type="predicted"/>
<name>A0A448WY17_9PLAT</name>
<reference evidence="2" key="1">
    <citation type="submission" date="2018-11" db="EMBL/GenBank/DDBJ databases">
        <authorList>
            <consortium name="Pathogen Informatics"/>
        </authorList>
    </citation>
    <scope>NUCLEOTIDE SEQUENCE</scope>
</reference>